<reference evidence="1 2" key="1">
    <citation type="submission" date="2017-06" db="EMBL/GenBank/DDBJ databases">
        <authorList>
            <consortium name="Pathogen Informatics"/>
        </authorList>
    </citation>
    <scope>NUCLEOTIDE SEQUENCE [LARGE SCALE GENOMIC DNA]</scope>
    <source>
        <strain evidence="1 2">NCTC12149</strain>
    </source>
</reference>
<accession>A0AAJ5C124</accession>
<dbReference type="KEGG" id="smiz:4412673_02672"/>
<dbReference type="AlphaFoldDB" id="A0AAJ5C124"/>
<proteinExistence type="predicted"/>
<protein>
    <submittedName>
        <fullName evidence="1">Uncharacterized protein</fullName>
    </submittedName>
</protein>
<evidence type="ECO:0000313" key="1">
    <source>
        <dbReference type="EMBL" id="SNV52487.1"/>
    </source>
</evidence>
<dbReference type="Proteomes" id="UP000215355">
    <property type="component" value="Chromosome 1"/>
</dbReference>
<organism evidence="1 2">
    <name type="scientific">Sphingobacterium mizutaii</name>
    <dbReference type="NCBI Taxonomy" id="1010"/>
    <lineage>
        <taxon>Bacteria</taxon>
        <taxon>Pseudomonadati</taxon>
        <taxon>Bacteroidota</taxon>
        <taxon>Sphingobacteriia</taxon>
        <taxon>Sphingobacteriales</taxon>
        <taxon>Sphingobacteriaceae</taxon>
        <taxon>Sphingobacterium</taxon>
    </lineage>
</organism>
<evidence type="ECO:0000313" key="2">
    <source>
        <dbReference type="Proteomes" id="UP000215355"/>
    </source>
</evidence>
<dbReference type="RefSeq" id="WP_093097607.1">
    <property type="nucleotide sequence ID" value="NZ_FNGK01000001.1"/>
</dbReference>
<sequence length="72" mass="8406">MENQDKKIKADVHTNVEPPTKENLQQLQEQAIAATKEEDATFGEQLIREGLQTWPELIDEELRKFKEKVSNR</sequence>
<name>A0AAJ5C124_9SPHI</name>
<gene>
    <name evidence="1" type="ORF">SAMEA4412673_02672</name>
</gene>
<dbReference type="EMBL" id="LT906468">
    <property type="protein sequence ID" value="SNV52487.1"/>
    <property type="molecule type" value="Genomic_DNA"/>
</dbReference>